<accession>A0A0D9ZZ35</accession>
<dbReference type="Gene3D" id="3.80.10.10">
    <property type="entry name" value="Ribonuclease Inhibitor"/>
    <property type="match status" value="2"/>
</dbReference>
<dbReference type="Gramene" id="OGLUM05G17160.1">
    <property type="protein sequence ID" value="OGLUM05G17160.1"/>
    <property type="gene ID" value="OGLUM05G17160"/>
</dbReference>
<reference evidence="2" key="1">
    <citation type="submission" date="2015-04" db="UniProtKB">
        <authorList>
            <consortium name="EnsemblPlants"/>
        </authorList>
    </citation>
    <scope>IDENTIFICATION</scope>
</reference>
<dbReference type="AlphaFoldDB" id="A0A0D9ZZ35"/>
<dbReference type="InterPro" id="IPR032675">
    <property type="entry name" value="LRR_dom_sf"/>
</dbReference>
<dbReference type="SUPFAM" id="SSF52047">
    <property type="entry name" value="RNI-like"/>
    <property type="match status" value="1"/>
</dbReference>
<dbReference type="Pfam" id="PF13516">
    <property type="entry name" value="LRR_6"/>
    <property type="match status" value="1"/>
</dbReference>
<dbReference type="Proteomes" id="UP000026961">
    <property type="component" value="Chromosome 5"/>
</dbReference>
<dbReference type="SMART" id="SM00368">
    <property type="entry name" value="LRR_RI"/>
    <property type="match status" value="3"/>
</dbReference>
<reference evidence="2" key="2">
    <citation type="submission" date="2018-05" db="EMBL/GenBank/DDBJ databases">
        <title>OgluRS3 (Oryza glumaepatula Reference Sequence Version 3).</title>
        <authorList>
            <person name="Zhang J."/>
            <person name="Kudrna D."/>
            <person name="Lee S."/>
            <person name="Talag J."/>
            <person name="Welchert J."/>
            <person name="Wing R.A."/>
        </authorList>
    </citation>
    <scope>NUCLEOTIDE SEQUENCE [LARGE SCALE GENOMIC DNA]</scope>
</reference>
<dbReference type="EnsemblPlants" id="OGLUM05G17160.1">
    <property type="protein sequence ID" value="OGLUM05G17160.1"/>
    <property type="gene ID" value="OGLUM05G17160"/>
</dbReference>
<protein>
    <recommendedName>
        <fullName evidence="4">WPP domain-containing protein</fullName>
    </recommendedName>
</protein>
<keyword evidence="3" id="KW-1185">Reference proteome</keyword>
<evidence type="ECO:0000256" key="1">
    <source>
        <dbReference type="SAM" id="MobiDB-lite"/>
    </source>
</evidence>
<name>A0A0D9ZZ35_9ORYZ</name>
<dbReference type="HOGENOM" id="CLU_1345147_0_0_1"/>
<feature type="compositionally biased region" description="Acidic residues" evidence="1">
    <location>
        <begin position="214"/>
        <end position="228"/>
    </location>
</feature>
<dbReference type="PANTHER" id="PTHR46761">
    <property type="entry name" value="RAN GTPASE-ACTIVATING PROTEIN 1"/>
    <property type="match status" value="1"/>
</dbReference>
<dbReference type="InterPro" id="IPR045203">
    <property type="entry name" value="RanGAP1/2"/>
</dbReference>
<proteinExistence type="predicted"/>
<organism evidence="2">
    <name type="scientific">Oryza glumipatula</name>
    <dbReference type="NCBI Taxonomy" id="40148"/>
    <lineage>
        <taxon>Eukaryota</taxon>
        <taxon>Viridiplantae</taxon>
        <taxon>Streptophyta</taxon>
        <taxon>Embryophyta</taxon>
        <taxon>Tracheophyta</taxon>
        <taxon>Spermatophyta</taxon>
        <taxon>Magnoliopsida</taxon>
        <taxon>Liliopsida</taxon>
        <taxon>Poales</taxon>
        <taxon>Poaceae</taxon>
        <taxon>BOP clade</taxon>
        <taxon>Oryzoideae</taxon>
        <taxon>Oryzeae</taxon>
        <taxon>Oryzinae</taxon>
        <taxon>Oryza</taxon>
    </lineage>
</organism>
<evidence type="ECO:0000313" key="3">
    <source>
        <dbReference type="Proteomes" id="UP000026961"/>
    </source>
</evidence>
<dbReference type="PANTHER" id="PTHR46761:SF2">
    <property type="entry name" value="RAN GTPASE-ACTIVATING PROTEIN 1"/>
    <property type="match status" value="1"/>
</dbReference>
<feature type="region of interest" description="Disordered" evidence="1">
    <location>
        <begin position="200"/>
        <end position="239"/>
    </location>
</feature>
<evidence type="ECO:0000313" key="2">
    <source>
        <dbReference type="EnsemblPlants" id="OGLUM05G17160.1"/>
    </source>
</evidence>
<evidence type="ECO:0008006" key="4">
    <source>
        <dbReference type="Google" id="ProtNLM"/>
    </source>
</evidence>
<dbReference type="eggNOG" id="KOG1909">
    <property type="taxonomic scope" value="Eukaryota"/>
</dbReference>
<sequence>MDLLQQHELGIGATNVARPILESIKSSSQRMAFDVMRISSKVLEGEKGVRAFEELLKSQDTLEEEELYMMNNGISEEAAKTFYELIPSTEKLKVLHFHNNMMGDEDLTELYLGDLNLENKGTLAIVNTRKQLTPQIEVLEMARNKINAKAAQALAECLTTLQSLKKLTLAENGLKDDGAVVIAKALEDGHRDLKELDVSKEYVAEDGSSNDPERDLDDDGKEEEDDGEWDSKLQVLKVE</sequence>
<dbReference type="InterPro" id="IPR001611">
    <property type="entry name" value="Leu-rich_rpt"/>
</dbReference>
<dbReference type="GO" id="GO:0005096">
    <property type="term" value="F:GTPase activator activity"/>
    <property type="evidence" value="ECO:0007669"/>
    <property type="project" value="InterPro"/>
</dbReference>
<dbReference type="STRING" id="40148.A0A0D9ZZ35"/>